<dbReference type="EMBL" id="BAAAYK010000038">
    <property type="protein sequence ID" value="GAA3359636.1"/>
    <property type="molecule type" value="Genomic_DNA"/>
</dbReference>
<sequence length="43" mass="4414">MDEINEGSPAVFGPPILVRVDTAVIATGIGSETTSDPDEPAED</sequence>
<dbReference type="Proteomes" id="UP001500483">
    <property type="component" value="Unassembled WGS sequence"/>
</dbReference>
<reference evidence="2" key="1">
    <citation type="journal article" date="2019" name="Int. J. Syst. Evol. Microbiol.">
        <title>The Global Catalogue of Microorganisms (GCM) 10K type strain sequencing project: providing services to taxonomists for standard genome sequencing and annotation.</title>
        <authorList>
            <consortium name="The Broad Institute Genomics Platform"/>
            <consortium name="The Broad Institute Genome Sequencing Center for Infectious Disease"/>
            <person name="Wu L."/>
            <person name="Ma J."/>
        </authorList>
    </citation>
    <scope>NUCLEOTIDE SEQUENCE [LARGE SCALE GENOMIC DNA]</scope>
    <source>
        <strain evidence="2">JCM 9687</strain>
    </source>
</reference>
<name>A0ABP6RRY6_9PSEU</name>
<evidence type="ECO:0000313" key="1">
    <source>
        <dbReference type="EMBL" id="GAA3359636.1"/>
    </source>
</evidence>
<gene>
    <name evidence="1" type="ORF">GCM10020366_36440</name>
</gene>
<proteinExistence type="predicted"/>
<keyword evidence="2" id="KW-1185">Reference proteome</keyword>
<accession>A0ABP6RRY6</accession>
<organism evidence="1 2">
    <name type="scientific">Saccharopolyspora gregorii</name>
    <dbReference type="NCBI Taxonomy" id="33914"/>
    <lineage>
        <taxon>Bacteria</taxon>
        <taxon>Bacillati</taxon>
        <taxon>Actinomycetota</taxon>
        <taxon>Actinomycetes</taxon>
        <taxon>Pseudonocardiales</taxon>
        <taxon>Pseudonocardiaceae</taxon>
        <taxon>Saccharopolyspora</taxon>
    </lineage>
</organism>
<dbReference type="RefSeq" id="WP_344928100.1">
    <property type="nucleotide sequence ID" value="NZ_BAAAYK010000038.1"/>
</dbReference>
<protein>
    <submittedName>
        <fullName evidence="1">Uncharacterized protein</fullName>
    </submittedName>
</protein>
<evidence type="ECO:0000313" key="2">
    <source>
        <dbReference type="Proteomes" id="UP001500483"/>
    </source>
</evidence>
<comment type="caution">
    <text evidence="1">The sequence shown here is derived from an EMBL/GenBank/DDBJ whole genome shotgun (WGS) entry which is preliminary data.</text>
</comment>